<keyword evidence="3" id="KW-1185">Reference proteome</keyword>
<evidence type="ECO:0000256" key="1">
    <source>
        <dbReference type="SAM" id="MobiDB-lite"/>
    </source>
</evidence>
<dbReference type="EMBL" id="JAFBEI010000023">
    <property type="protein sequence ID" value="MBM7636425.1"/>
    <property type="molecule type" value="Genomic_DNA"/>
</dbReference>
<dbReference type="RefSeq" id="WP_275586108.1">
    <property type="nucleotide sequence ID" value="NZ_JAFBEI010000023.1"/>
</dbReference>
<gene>
    <name evidence="2" type="ORF">JOC31_001246</name>
</gene>
<comment type="caution">
    <text evidence="2">The sequence shown here is derived from an EMBL/GenBank/DDBJ whole genome shotgun (WGS) entry which is preliminary data.</text>
</comment>
<feature type="compositionally biased region" description="Acidic residues" evidence="1">
    <location>
        <begin position="95"/>
        <end position="152"/>
    </location>
</feature>
<organism evidence="2 3">
    <name type="scientific">Streptococcus saliviloxodontae</name>
    <dbReference type="NCBI Taxonomy" id="1349416"/>
    <lineage>
        <taxon>Bacteria</taxon>
        <taxon>Bacillati</taxon>
        <taxon>Bacillota</taxon>
        <taxon>Bacilli</taxon>
        <taxon>Lactobacillales</taxon>
        <taxon>Streptococcaceae</taxon>
        <taxon>Streptococcus</taxon>
    </lineage>
</organism>
<evidence type="ECO:0000313" key="2">
    <source>
        <dbReference type="EMBL" id="MBM7636425.1"/>
    </source>
</evidence>
<accession>A0ABS2PLW3</accession>
<protein>
    <submittedName>
        <fullName evidence="2">Uncharacterized protein</fullName>
    </submittedName>
</protein>
<reference evidence="2 3" key="1">
    <citation type="submission" date="2021-01" db="EMBL/GenBank/DDBJ databases">
        <title>Genomic Encyclopedia of Type Strains, Phase IV (KMG-IV): sequencing the most valuable type-strain genomes for metagenomic binning, comparative biology and taxonomic classification.</title>
        <authorList>
            <person name="Goeker M."/>
        </authorList>
    </citation>
    <scope>NUCLEOTIDE SEQUENCE [LARGE SCALE GENOMIC DNA]</scope>
    <source>
        <strain evidence="2 3">DSM 27513</strain>
    </source>
</reference>
<evidence type="ECO:0000313" key="3">
    <source>
        <dbReference type="Proteomes" id="UP000809081"/>
    </source>
</evidence>
<dbReference type="Proteomes" id="UP000809081">
    <property type="component" value="Unassembled WGS sequence"/>
</dbReference>
<name>A0ABS2PLW3_9STRE</name>
<proteinExistence type="predicted"/>
<sequence>MVTTIADRAVEVAEVSSSKLCATCKVFASTETSIPRFFASVIDSLRVVMASAKSARSCVTSCSELFSANVVLVLSVVLVERGVNCDTSERLLLSDSDDDKDSDVDSDSDAESDSDVDSLTDSEIDVDTDSETDSEIDSITDSDTDTETDSDTEATCKSEFGASLLS</sequence>
<feature type="region of interest" description="Disordered" evidence="1">
    <location>
        <begin position="93"/>
        <end position="166"/>
    </location>
</feature>